<organism evidence="1 2">
    <name type="scientific">Tanacetum coccineum</name>
    <dbReference type="NCBI Taxonomy" id="301880"/>
    <lineage>
        <taxon>Eukaryota</taxon>
        <taxon>Viridiplantae</taxon>
        <taxon>Streptophyta</taxon>
        <taxon>Embryophyta</taxon>
        <taxon>Tracheophyta</taxon>
        <taxon>Spermatophyta</taxon>
        <taxon>Magnoliopsida</taxon>
        <taxon>eudicotyledons</taxon>
        <taxon>Gunneridae</taxon>
        <taxon>Pentapetalae</taxon>
        <taxon>asterids</taxon>
        <taxon>campanulids</taxon>
        <taxon>Asterales</taxon>
        <taxon>Asteraceae</taxon>
        <taxon>Asteroideae</taxon>
        <taxon>Anthemideae</taxon>
        <taxon>Anthemidinae</taxon>
        <taxon>Tanacetum</taxon>
    </lineage>
</organism>
<dbReference type="Proteomes" id="UP001151760">
    <property type="component" value="Unassembled WGS sequence"/>
</dbReference>
<sequence>MRWSGVDVDTAVWILGGKYTEWTQFGKKRDKIATLLEGAQDLVYSDDVNISCDVVRALKGRRQDSL</sequence>
<evidence type="ECO:0000313" key="1">
    <source>
        <dbReference type="EMBL" id="GJT01777.1"/>
    </source>
</evidence>
<reference evidence="1" key="1">
    <citation type="journal article" date="2022" name="Int. J. Mol. Sci.">
        <title>Draft Genome of Tanacetum Coccineum: Genomic Comparison of Closely Related Tanacetum-Family Plants.</title>
        <authorList>
            <person name="Yamashiro T."/>
            <person name="Shiraishi A."/>
            <person name="Nakayama K."/>
            <person name="Satake H."/>
        </authorList>
    </citation>
    <scope>NUCLEOTIDE SEQUENCE</scope>
</reference>
<name>A0ABQ5AJI3_9ASTR</name>
<comment type="caution">
    <text evidence="1">The sequence shown here is derived from an EMBL/GenBank/DDBJ whole genome shotgun (WGS) entry which is preliminary data.</text>
</comment>
<accession>A0ABQ5AJI3</accession>
<reference evidence="1" key="2">
    <citation type="submission" date="2022-01" db="EMBL/GenBank/DDBJ databases">
        <authorList>
            <person name="Yamashiro T."/>
            <person name="Shiraishi A."/>
            <person name="Satake H."/>
            <person name="Nakayama K."/>
        </authorList>
    </citation>
    <scope>NUCLEOTIDE SEQUENCE</scope>
</reference>
<dbReference type="EMBL" id="BQNB010012297">
    <property type="protein sequence ID" value="GJT01777.1"/>
    <property type="molecule type" value="Genomic_DNA"/>
</dbReference>
<protein>
    <submittedName>
        <fullName evidence="1">Uncharacterized protein</fullName>
    </submittedName>
</protein>
<gene>
    <name evidence="1" type="ORF">Tco_0822946</name>
</gene>
<evidence type="ECO:0000313" key="2">
    <source>
        <dbReference type="Proteomes" id="UP001151760"/>
    </source>
</evidence>
<keyword evidence="2" id="KW-1185">Reference proteome</keyword>
<proteinExistence type="predicted"/>